<accession>A0A1X7TT39</accession>
<dbReference type="GO" id="GO:0006351">
    <property type="term" value="P:DNA-templated transcription"/>
    <property type="evidence" value="ECO:0007669"/>
    <property type="project" value="InterPro"/>
</dbReference>
<dbReference type="InterPro" id="IPR042102">
    <property type="entry name" value="RNA_pol_Rpb1_3_sf"/>
</dbReference>
<evidence type="ECO:0000256" key="6">
    <source>
        <dbReference type="ARBA" id="ARBA00023163"/>
    </source>
</evidence>
<dbReference type="InterPro" id="IPR000722">
    <property type="entry name" value="RNA_pol_asu"/>
</dbReference>
<dbReference type="InParanoid" id="A0A1X7TT39"/>
<keyword evidence="6" id="KW-0804">Transcription</keyword>
<dbReference type="Gene3D" id="1.10.274.100">
    <property type="entry name" value="RNA polymerase Rpb1, domain 3"/>
    <property type="match status" value="2"/>
</dbReference>
<comment type="similarity">
    <text evidence="1">Belongs to the RNA polymerase beta' chain family.</text>
</comment>
<dbReference type="Gene3D" id="2.40.40.20">
    <property type="match status" value="1"/>
</dbReference>
<keyword evidence="4" id="KW-0808">Transferase</keyword>
<dbReference type="EC" id="2.7.7.6" evidence="2"/>
<dbReference type="STRING" id="400682.A0A1X7TT39"/>
<dbReference type="InterPro" id="IPR045867">
    <property type="entry name" value="DNA-dir_RpoC_beta_prime"/>
</dbReference>
<dbReference type="AlphaFoldDB" id="A0A1X7TT39"/>
<evidence type="ECO:0000313" key="8">
    <source>
        <dbReference type="EnsemblMetazoa" id="Aqu2.1.18176_001"/>
    </source>
</evidence>
<dbReference type="SMART" id="SM00663">
    <property type="entry name" value="RPOLA_N"/>
    <property type="match status" value="1"/>
</dbReference>
<dbReference type="PANTHER" id="PTHR19376">
    <property type="entry name" value="DNA-DIRECTED RNA POLYMERASE"/>
    <property type="match status" value="1"/>
</dbReference>
<evidence type="ECO:0000256" key="2">
    <source>
        <dbReference type="ARBA" id="ARBA00012418"/>
    </source>
</evidence>
<reference evidence="8" key="1">
    <citation type="submission" date="2017-05" db="UniProtKB">
        <authorList>
            <consortium name="EnsemblMetazoa"/>
        </authorList>
    </citation>
    <scope>IDENTIFICATION</scope>
</reference>
<evidence type="ECO:0000256" key="5">
    <source>
        <dbReference type="ARBA" id="ARBA00022695"/>
    </source>
</evidence>
<name>A0A1X7TT39_AMPQE</name>
<dbReference type="GO" id="GO:0003899">
    <property type="term" value="F:DNA-directed RNA polymerase activity"/>
    <property type="evidence" value="ECO:0007669"/>
    <property type="project" value="UniProtKB-EC"/>
</dbReference>
<proteinExistence type="inferred from homology"/>
<dbReference type="SUPFAM" id="SSF64484">
    <property type="entry name" value="beta and beta-prime subunits of DNA dependent RNA-polymerase"/>
    <property type="match status" value="1"/>
</dbReference>
<sequence length="586" mass="66493">MDFYQILQSSCLSCHRLGATPIKCTIFKVRQEHQTKVMLRGMSGKQAGLWVASANRVRQRTSETGQDEEGKFLYSDRTLTAKFCSEQQFFSPLEAKEHIELIYDNDPLLMRALFSCLRVRDGNPFERGGGGERGVADMFFLEMLLVCPSRFRPMKRLVLKSLSDSPTEDTTNMEKKDGLFRLHMMGKRVNYAAQSVISPDPNINMDEIGIPMVFATRLTYPEPVTFWNWSELSKAIINGPHVYRHSKNGDILLLNRQPSLHKLSIMAHKARVLSGEKTLRLHYANCKTYNADFDGDKMNAHFPQGELARSETYGIGKYVHVHVYTNQYLVPKDGTPLSGLIQDLVVSGVLLTLRDRFFDNIMSGILCYFQPKITSSSQVPMPPNILKEVNLAAVVALDGKGEKQDNQLTYTQSKPCLWYQNLLMVALPDFTSPFKVLPPSICKPKELWTRKQVISSLLLNLIPAGQDKLNLISKTKISPKEWGQYCNKSLENSKYTDNIMTESEVTFHEGQLLSGVLDKSQFGASQFGFVHSCYEKDLLTSTFCHRTLVRGKRKTLVEELLLQDFALPIYLELDLNCILSVYSTEC</sequence>
<keyword evidence="5" id="KW-0548">Nucleotidyltransferase</keyword>
<organism evidence="8">
    <name type="scientific">Amphimedon queenslandica</name>
    <name type="common">Sponge</name>
    <dbReference type="NCBI Taxonomy" id="400682"/>
    <lineage>
        <taxon>Eukaryota</taxon>
        <taxon>Metazoa</taxon>
        <taxon>Porifera</taxon>
        <taxon>Demospongiae</taxon>
        <taxon>Heteroscleromorpha</taxon>
        <taxon>Haplosclerida</taxon>
        <taxon>Niphatidae</taxon>
        <taxon>Amphimedon</taxon>
    </lineage>
</organism>
<dbReference type="Pfam" id="PF00623">
    <property type="entry name" value="RNA_pol_Rpb1_2"/>
    <property type="match status" value="1"/>
</dbReference>
<evidence type="ECO:0000256" key="3">
    <source>
        <dbReference type="ARBA" id="ARBA00022478"/>
    </source>
</evidence>
<dbReference type="PANTHER" id="PTHR19376:SF11">
    <property type="entry name" value="DNA-DIRECTED RNA POLYMERASE I SUBUNIT RPA1"/>
    <property type="match status" value="1"/>
</dbReference>
<feature type="domain" description="RNA polymerase N-terminal" evidence="7">
    <location>
        <begin position="137"/>
        <end position="352"/>
    </location>
</feature>
<dbReference type="GO" id="GO:0003677">
    <property type="term" value="F:DNA binding"/>
    <property type="evidence" value="ECO:0007669"/>
    <property type="project" value="InterPro"/>
</dbReference>
<dbReference type="FunFam" id="2.40.40.20:FF:000019">
    <property type="entry name" value="DNA-directed RNA polymerase II subunit RPB1"/>
    <property type="match status" value="1"/>
</dbReference>
<evidence type="ECO:0000259" key="7">
    <source>
        <dbReference type="SMART" id="SM00663"/>
    </source>
</evidence>
<keyword evidence="3" id="KW-0240">DNA-directed RNA polymerase</keyword>
<dbReference type="Pfam" id="PF04983">
    <property type="entry name" value="RNA_pol_Rpb1_3"/>
    <property type="match status" value="1"/>
</dbReference>
<dbReference type="GO" id="GO:0005736">
    <property type="term" value="C:RNA polymerase I complex"/>
    <property type="evidence" value="ECO:0007669"/>
    <property type="project" value="TreeGrafter"/>
</dbReference>
<evidence type="ECO:0000256" key="4">
    <source>
        <dbReference type="ARBA" id="ARBA00022679"/>
    </source>
</evidence>
<dbReference type="OrthoDB" id="270392at2759"/>
<protein>
    <recommendedName>
        <fullName evidence="2">DNA-directed RNA polymerase</fullName>
        <ecNumber evidence="2">2.7.7.6</ecNumber>
    </recommendedName>
</protein>
<dbReference type="InterPro" id="IPR006592">
    <property type="entry name" value="RNA_pol_N"/>
</dbReference>
<evidence type="ECO:0000256" key="1">
    <source>
        <dbReference type="ARBA" id="ARBA00006460"/>
    </source>
</evidence>
<dbReference type="InterPro" id="IPR007066">
    <property type="entry name" value="RNA_pol_Rpb1_3"/>
</dbReference>
<dbReference type="EnsemblMetazoa" id="Aqu2.1.18176_001">
    <property type="protein sequence ID" value="Aqu2.1.18176_001"/>
    <property type="gene ID" value="Aqu2.1.18176"/>
</dbReference>